<dbReference type="GO" id="GO:0005737">
    <property type="term" value="C:cytoplasm"/>
    <property type="evidence" value="ECO:0007669"/>
    <property type="project" value="TreeGrafter"/>
</dbReference>
<feature type="region of interest" description="Disordered" evidence="2">
    <location>
        <begin position="263"/>
        <end position="290"/>
    </location>
</feature>
<keyword evidence="5" id="KW-1185">Reference proteome</keyword>
<dbReference type="EMBL" id="JABFUD020000017">
    <property type="protein sequence ID" value="KAI5067158.1"/>
    <property type="molecule type" value="Genomic_DNA"/>
</dbReference>
<reference evidence="3" key="1">
    <citation type="submission" date="2021-01" db="EMBL/GenBank/DDBJ databases">
        <title>Adiantum capillus-veneris genome.</title>
        <authorList>
            <person name="Fang Y."/>
            <person name="Liao Q."/>
        </authorList>
    </citation>
    <scope>NUCLEOTIDE SEQUENCE</scope>
    <source>
        <strain evidence="3">H3</strain>
        <tissue evidence="3">Leaf</tissue>
    </source>
</reference>
<dbReference type="SUPFAM" id="SSF53254">
    <property type="entry name" value="Phosphoglycerate mutase-like"/>
    <property type="match status" value="1"/>
</dbReference>
<evidence type="ECO:0000256" key="1">
    <source>
        <dbReference type="ARBA" id="ARBA00038362"/>
    </source>
</evidence>
<sequence length="290" mass="31960">MSHVTVAGTIGAPSNLSVHSLRNCKIIHLVRHAQGYHNVVGEQDYEAYMSYDYVDASVTPLGWDQVDRLRRHLEKINLTQKVELVVTSPLMRTMQTAVGAFGGPKFDESDSSPPLMVQNGGGSNCPAVSSSGCPPFIAVELCREHMGVHPCDKRQSVSTYRTIFPSIDFSEIEVDDDTLWKPDVRETNSELIDRGTRFLEWLSRREEREIAVVSHSGFLTHLLRIWGQNCSVSIQSKLRAGFNNCEMRSIVLVNQRDLGAAIPEDYAGGSPPGPDVPSDSLPADVLPNGV</sequence>
<dbReference type="OrthoDB" id="496981at2759"/>
<dbReference type="SMART" id="SM00855">
    <property type="entry name" value="PGAM"/>
    <property type="match status" value="1"/>
</dbReference>
<comment type="caution">
    <text evidence="3">The sequence shown here is derived from an EMBL/GenBank/DDBJ whole genome shotgun (WGS) entry which is preliminary data.</text>
</comment>
<dbReference type="InterPro" id="IPR050275">
    <property type="entry name" value="PGM_Phosphatase"/>
</dbReference>
<proteinExistence type="inferred from homology"/>
<dbReference type="Gene3D" id="3.40.50.1240">
    <property type="entry name" value="Phosphoglycerate mutase-like"/>
    <property type="match status" value="1"/>
</dbReference>
<dbReference type="Pfam" id="PF00300">
    <property type="entry name" value="His_Phos_1"/>
    <property type="match status" value="1"/>
</dbReference>
<dbReference type="EMBL" id="JABFUD020000017">
    <property type="protein sequence ID" value="KAI5067710.1"/>
    <property type="molecule type" value="Genomic_DNA"/>
</dbReference>
<dbReference type="PANTHER" id="PTHR48100:SF1">
    <property type="entry name" value="HISTIDINE PHOSPHATASE FAMILY PROTEIN-RELATED"/>
    <property type="match status" value="1"/>
</dbReference>
<dbReference type="InterPro" id="IPR013078">
    <property type="entry name" value="His_Pase_superF_clade-1"/>
</dbReference>
<evidence type="ECO:0000313" key="3">
    <source>
        <dbReference type="EMBL" id="KAI5067158.1"/>
    </source>
</evidence>
<evidence type="ECO:0000313" key="5">
    <source>
        <dbReference type="Proteomes" id="UP000886520"/>
    </source>
</evidence>
<dbReference type="AlphaFoldDB" id="A0A9D4UGP9"/>
<gene>
    <name evidence="3" type="ORF">GOP47_0017686</name>
    <name evidence="4" type="ORF">GOP47_0018238</name>
</gene>
<comment type="similarity">
    <text evidence="1">Belongs to the phosphoglycerate mutase family.</text>
</comment>
<name>A0A9D4UGP9_ADICA</name>
<evidence type="ECO:0000256" key="2">
    <source>
        <dbReference type="SAM" id="MobiDB-lite"/>
    </source>
</evidence>
<protein>
    <recommendedName>
        <fullName evidence="6">Phosphoglycerate mutase-like protein</fullName>
    </recommendedName>
</protein>
<evidence type="ECO:0000313" key="4">
    <source>
        <dbReference type="EMBL" id="KAI5067710.1"/>
    </source>
</evidence>
<organism evidence="3 5">
    <name type="scientific">Adiantum capillus-veneris</name>
    <name type="common">Maidenhair fern</name>
    <dbReference type="NCBI Taxonomy" id="13818"/>
    <lineage>
        <taxon>Eukaryota</taxon>
        <taxon>Viridiplantae</taxon>
        <taxon>Streptophyta</taxon>
        <taxon>Embryophyta</taxon>
        <taxon>Tracheophyta</taxon>
        <taxon>Polypodiopsida</taxon>
        <taxon>Polypodiidae</taxon>
        <taxon>Polypodiales</taxon>
        <taxon>Pteridineae</taxon>
        <taxon>Pteridaceae</taxon>
        <taxon>Vittarioideae</taxon>
        <taxon>Adiantum</taxon>
    </lineage>
</organism>
<dbReference type="PANTHER" id="PTHR48100">
    <property type="entry name" value="BROAD-SPECIFICITY PHOSPHATASE YOR283W-RELATED"/>
    <property type="match status" value="1"/>
</dbReference>
<dbReference type="Proteomes" id="UP000886520">
    <property type="component" value="Chromosome 17"/>
</dbReference>
<accession>A0A9D4UGP9</accession>
<evidence type="ECO:0008006" key="6">
    <source>
        <dbReference type="Google" id="ProtNLM"/>
    </source>
</evidence>
<dbReference type="CDD" id="cd07067">
    <property type="entry name" value="HP_PGM_like"/>
    <property type="match status" value="1"/>
</dbReference>
<dbReference type="GO" id="GO:0016791">
    <property type="term" value="F:phosphatase activity"/>
    <property type="evidence" value="ECO:0007669"/>
    <property type="project" value="TreeGrafter"/>
</dbReference>
<dbReference type="InterPro" id="IPR029033">
    <property type="entry name" value="His_PPase_superfam"/>
</dbReference>